<proteinExistence type="predicted"/>
<sequence>MLRTMARGDECKTASKANYACKSFDVSAPLQKPVYQAPKYQAPKKPEQKKDYGAWGPIYKDKKTFTDMHLC</sequence>
<accession>A0A2H1VXP8</accession>
<organism evidence="1">
    <name type="scientific">Spodoptera frugiperda</name>
    <name type="common">Fall armyworm</name>
    <dbReference type="NCBI Taxonomy" id="7108"/>
    <lineage>
        <taxon>Eukaryota</taxon>
        <taxon>Metazoa</taxon>
        <taxon>Ecdysozoa</taxon>
        <taxon>Arthropoda</taxon>
        <taxon>Hexapoda</taxon>
        <taxon>Insecta</taxon>
        <taxon>Pterygota</taxon>
        <taxon>Neoptera</taxon>
        <taxon>Endopterygota</taxon>
        <taxon>Lepidoptera</taxon>
        <taxon>Glossata</taxon>
        <taxon>Ditrysia</taxon>
        <taxon>Noctuoidea</taxon>
        <taxon>Noctuidae</taxon>
        <taxon>Amphipyrinae</taxon>
        <taxon>Spodoptera</taxon>
    </lineage>
</organism>
<gene>
    <name evidence="1" type="ORF">SFRICE_013517</name>
</gene>
<reference evidence="1" key="1">
    <citation type="submission" date="2016-07" db="EMBL/GenBank/DDBJ databases">
        <authorList>
            <person name="Bretaudeau A."/>
        </authorList>
    </citation>
    <scope>NUCLEOTIDE SEQUENCE</scope>
    <source>
        <strain evidence="1">Rice</strain>
        <tissue evidence="1">Whole body</tissue>
    </source>
</reference>
<evidence type="ECO:0000313" key="1">
    <source>
        <dbReference type="EMBL" id="SOQ45496.1"/>
    </source>
</evidence>
<dbReference type="EMBL" id="ODYU01005024">
    <property type="protein sequence ID" value="SOQ45496.1"/>
    <property type="molecule type" value="Genomic_DNA"/>
</dbReference>
<name>A0A2H1VXP8_SPOFR</name>
<protein>
    <submittedName>
        <fullName evidence="1">SFRICE_013517</fullName>
    </submittedName>
</protein>
<dbReference type="AlphaFoldDB" id="A0A2H1VXP8"/>